<dbReference type="EMBL" id="BGZK01006680">
    <property type="protein sequence ID" value="GBP00139.1"/>
    <property type="molecule type" value="Genomic_DNA"/>
</dbReference>
<evidence type="ECO:0000256" key="1">
    <source>
        <dbReference type="SAM" id="MobiDB-lite"/>
    </source>
</evidence>
<dbReference type="AlphaFoldDB" id="A0A4C1SD98"/>
<sequence>IQADQPKAIGQPKPMNFQQAAPPPKTLGSKA</sequence>
<accession>A0A4C1SD98</accession>
<evidence type="ECO:0000313" key="3">
    <source>
        <dbReference type="Proteomes" id="UP000299102"/>
    </source>
</evidence>
<organism evidence="2 3">
    <name type="scientific">Eumeta variegata</name>
    <name type="common">Bagworm moth</name>
    <name type="synonym">Eumeta japonica</name>
    <dbReference type="NCBI Taxonomy" id="151549"/>
    <lineage>
        <taxon>Eukaryota</taxon>
        <taxon>Metazoa</taxon>
        <taxon>Ecdysozoa</taxon>
        <taxon>Arthropoda</taxon>
        <taxon>Hexapoda</taxon>
        <taxon>Insecta</taxon>
        <taxon>Pterygota</taxon>
        <taxon>Neoptera</taxon>
        <taxon>Endopterygota</taxon>
        <taxon>Lepidoptera</taxon>
        <taxon>Glossata</taxon>
        <taxon>Ditrysia</taxon>
        <taxon>Tineoidea</taxon>
        <taxon>Psychidae</taxon>
        <taxon>Oiketicinae</taxon>
        <taxon>Eumeta</taxon>
    </lineage>
</organism>
<comment type="caution">
    <text evidence="2">The sequence shown here is derived from an EMBL/GenBank/DDBJ whole genome shotgun (WGS) entry which is preliminary data.</text>
</comment>
<feature type="region of interest" description="Disordered" evidence="1">
    <location>
        <begin position="1"/>
        <end position="31"/>
    </location>
</feature>
<dbReference type="Proteomes" id="UP000299102">
    <property type="component" value="Unassembled WGS sequence"/>
</dbReference>
<evidence type="ECO:0000313" key="2">
    <source>
        <dbReference type="EMBL" id="GBP00139.1"/>
    </source>
</evidence>
<feature type="non-terminal residue" evidence="2">
    <location>
        <position position="1"/>
    </location>
</feature>
<proteinExistence type="predicted"/>
<reference evidence="2 3" key="1">
    <citation type="journal article" date="2019" name="Commun. Biol.">
        <title>The bagworm genome reveals a unique fibroin gene that provides high tensile strength.</title>
        <authorList>
            <person name="Kono N."/>
            <person name="Nakamura H."/>
            <person name="Ohtoshi R."/>
            <person name="Tomita M."/>
            <person name="Numata K."/>
            <person name="Arakawa K."/>
        </authorList>
    </citation>
    <scope>NUCLEOTIDE SEQUENCE [LARGE SCALE GENOMIC DNA]</scope>
</reference>
<keyword evidence="3" id="KW-1185">Reference proteome</keyword>
<protein>
    <submittedName>
        <fullName evidence="2">Uncharacterized protein</fullName>
    </submittedName>
</protein>
<gene>
    <name evidence="2" type="ORF">EVAR_71854_1</name>
</gene>
<name>A0A4C1SD98_EUMVA</name>